<gene>
    <name evidence="9" type="ORF">PIBRA_LOCUS12300</name>
</gene>
<evidence type="ECO:0000256" key="3">
    <source>
        <dbReference type="ARBA" id="ARBA00022723"/>
    </source>
</evidence>
<dbReference type="GO" id="GO:0006154">
    <property type="term" value="P:adenosine catabolic process"/>
    <property type="evidence" value="ECO:0007669"/>
    <property type="project" value="TreeGrafter"/>
</dbReference>
<dbReference type="GO" id="GO:0004000">
    <property type="term" value="F:adenosine deaminase activity"/>
    <property type="evidence" value="ECO:0007669"/>
    <property type="project" value="TreeGrafter"/>
</dbReference>
<organism evidence="9 10">
    <name type="scientific">Pieris brassicae</name>
    <name type="common">White butterfly</name>
    <name type="synonym">Large white butterfly</name>
    <dbReference type="NCBI Taxonomy" id="7116"/>
    <lineage>
        <taxon>Eukaryota</taxon>
        <taxon>Metazoa</taxon>
        <taxon>Ecdysozoa</taxon>
        <taxon>Arthropoda</taxon>
        <taxon>Hexapoda</taxon>
        <taxon>Insecta</taxon>
        <taxon>Pterygota</taxon>
        <taxon>Neoptera</taxon>
        <taxon>Endopterygota</taxon>
        <taxon>Lepidoptera</taxon>
        <taxon>Glossata</taxon>
        <taxon>Ditrysia</taxon>
        <taxon>Papilionoidea</taxon>
        <taxon>Pieridae</taxon>
        <taxon>Pierinae</taxon>
        <taxon>Pieris</taxon>
    </lineage>
</organism>
<comment type="cofactor">
    <cofactor evidence="1">
        <name>Zn(2+)</name>
        <dbReference type="ChEBI" id="CHEBI:29105"/>
    </cofactor>
</comment>
<comment type="catalytic activity">
    <reaction evidence="7">
        <text>N(6)-methyl-AMP + H2O + H(+) = IMP + methylamine</text>
        <dbReference type="Rhea" id="RHEA:16001"/>
        <dbReference type="ChEBI" id="CHEBI:15377"/>
        <dbReference type="ChEBI" id="CHEBI:15378"/>
        <dbReference type="ChEBI" id="CHEBI:58053"/>
        <dbReference type="ChEBI" id="CHEBI:59338"/>
        <dbReference type="ChEBI" id="CHEBI:144842"/>
    </reaction>
    <physiologicalReaction direction="left-to-right" evidence="7">
        <dbReference type="Rhea" id="RHEA:16002"/>
    </physiologicalReaction>
</comment>
<evidence type="ECO:0000256" key="4">
    <source>
        <dbReference type="ARBA" id="ARBA00022801"/>
    </source>
</evidence>
<dbReference type="PANTHER" id="PTHR11409:SF42">
    <property type="entry name" value="ADENOSINE DEAMINASE-LIKE PROTEIN"/>
    <property type="match status" value="1"/>
</dbReference>
<dbReference type="CDD" id="cd00443">
    <property type="entry name" value="ADA_AMPD"/>
    <property type="match status" value="1"/>
</dbReference>
<comment type="similarity">
    <text evidence="2">Belongs to the metallo-dependent hydrolases superfamily. Adenosine and AMP deaminases family.</text>
</comment>
<evidence type="ECO:0000256" key="6">
    <source>
        <dbReference type="ARBA" id="ARBA00023080"/>
    </source>
</evidence>
<keyword evidence="3" id="KW-0479">Metal-binding</keyword>
<dbReference type="EMBL" id="CALOZG010000075">
    <property type="protein sequence ID" value="CAH4036512.1"/>
    <property type="molecule type" value="Genomic_DNA"/>
</dbReference>
<keyword evidence="10" id="KW-1185">Reference proteome</keyword>
<dbReference type="Proteomes" id="UP001152562">
    <property type="component" value="Unassembled WGS sequence"/>
</dbReference>
<dbReference type="GO" id="GO:0046872">
    <property type="term" value="F:metal ion binding"/>
    <property type="evidence" value="ECO:0007669"/>
    <property type="project" value="UniProtKB-KW"/>
</dbReference>
<dbReference type="AlphaFoldDB" id="A0A9P0TX40"/>
<evidence type="ECO:0000313" key="10">
    <source>
        <dbReference type="Proteomes" id="UP001152562"/>
    </source>
</evidence>
<dbReference type="InterPro" id="IPR006330">
    <property type="entry name" value="Ado/ade_deaminase"/>
</dbReference>
<dbReference type="GO" id="GO:0046103">
    <property type="term" value="P:inosine biosynthetic process"/>
    <property type="evidence" value="ECO:0007669"/>
    <property type="project" value="TreeGrafter"/>
</dbReference>
<dbReference type="InterPro" id="IPR032466">
    <property type="entry name" value="Metal_Hydrolase"/>
</dbReference>
<dbReference type="InterPro" id="IPR001365">
    <property type="entry name" value="A_deaminase_dom"/>
</dbReference>
<evidence type="ECO:0000313" key="9">
    <source>
        <dbReference type="EMBL" id="CAH4036512.1"/>
    </source>
</evidence>
<proteinExistence type="inferred from homology"/>
<keyword evidence="4" id="KW-0378">Hydrolase</keyword>
<keyword evidence="6" id="KW-0546">Nucleotide metabolism</keyword>
<sequence length="400" mass="44734">MDFNKLCPALPKVELHAHLNGSLSRSTLLELKRYNADTGVTDTSDAFLDEFQIGAGDTRNLSDCFQVFNIAHRLTRTPGSLALATTLTLKEFQDDGCCYIELRSTPKETPFMTSRQYIETVSETLRSNAHLAIKSRLIVSINRNSSIKEAEAISELTISCYKQYPDVIVGIELSGDPTIGQFDDFVPSLIKARCAGLKITLHCGEVCNPKEVLQMLRFRPDRIGHGVCIHPNFGGTQETWDALCKFQIPVEICLTSNVNTKSILDYNSHHFKELYYASVPVIICTDDKGVFSTSLSQEYKICADVFGLRPPQLAKLALNAVDYVFASEEQKSIKEKILNFINKNGLEYMEKAFDRVWHAGLLEKVKTLELPRRLRALICSEADRSSSRSKTPAPLNAPSQ</sequence>
<keyword evidence="5" id="KW-0862">Zinc</keyword>
<dbReference type="Gene3D" id="3.20.20.140">
    <property type="entry name" value="Metal-dependent hydrolases"/>
    <property type="match status" value="1"/>
</dbReference>
<dbReference type="PANTHER" id="PTHR11409">
    <property type="entry name" value="ADENOSINE DEAMINASE"/>
    <property type="match status" value="1"/>
</dbReference>
<feature type="domain" description="Adenosine deaminase" evidence="8">
    <location>
        <begin position="11"/>
        <end position="333"/>
    </location>
</feature>
<evidence type="ECO:0000259" key="8">
    <source>
        <dbReference type="Pfam" id="PF00962"/>
    </source>
</evidence>
<name>A0A9P0TX40_PIEBR</name>
<reference evidence="9" key="1">
    <citation type="submission" date="2022-05" db="EMBL/GenBank/DDBJ databases">
        <authorList>
            <person name="Okamura Y."/>
        </authorList>
    </citation>
    <scope>NUCLEOTIDE SEQUENCE</scope>
</reference>
<dbReference type="Pfam" id="PF00962">
    <property type="entry name" value="A_deaminase"/>
    <property type="match status" value="1"/>
</dbReference>
<evidence type="ECO:0000256" key="1">
    <source>
        <dbReference type="ARBA" id="ARBA00001947"/>
    </source>
</evidence>
<dbReference type="GO" id="GO:0009117">
    <property type="term" value="P:nucleotide metabolic process"/>
    <property type="evidence" value="ECO:0007669"/>
    <property type="project" value="UniProtKB-KW"/>
</dbReference>
<accession>A0A9P0TX40</accession>
<evidence type="ECO:0000256" key="5">
    <source>
        <dbReference type="ARBA" id="ARBA00022833"/>
    </source>
</evidence>
<dbReference type="SUPFAM" id="SSF51556">
    <property type="entry name" value="Metallo-dependent hydrolases"/>
    <property type="match status" value="1"/>
</dbReference>
<evidence type="ECO:0000256" key="7">
    <source>
        <dbReference type="ARBA" id="ARBA00048787"/>
    </source>
</evidence>
<protein>
    <recommendedName>
        <fullName evidence="8">Adenosine deaminase domain-containing protein</fullName>
    </recommendedName>
</protein>
<comment type="caution">
    <text evidence="9">The sequence shown here is derived from an EMBL/GenBank/DDBJ whole genome shotgun (WGS) entry which is preliminary data.</text>
</comment>
<evidence type="ECO:0000256" key="2">
    <source>
        <dbReference type="ARBA" id="ARBA00006676"/>
    </source>
</evidence>